<keyword evidence="1" id="KW-1133">Transmembrane helix</keyword>
<proteinExistence type="predicted"/>
<evidence type="ECO:0000313" key="2">
    <source>
        <dbReference type="EMBL" id="PMC25408.1"/>
    </source>
</evidence>
<dbReference type="EMBL" id="PNGJ01000001">
    <property type="protein sequence ID" value="PMC25408.1"/>
    <property type="molecule type" value="Genomic_DNA"/>
</dbReference>
<evidence type="ECO:0000256" key="1">
    <source>
        <dbReference type="SAM" id="Phobius"/>
    </source>
</evidence>
<accession>A0A2N6QTP0</accession>
<name>A0A2N6QTP0_9BACT</name>
<dbReference type="Proteomes" id="UP000235564">
    <property type="component" value="Unassembled WGS sequence"/>
</dbReference>
<evidence type="ECO:0000313" key="3">
    <source>
        <dbReference type="Proteomes" id="UP000235564"/>
    </source>
</evidence>
<comment type="caution">
    <text evidence="2">The sequence shown here is derived from an EMBL/GenBank/DDBJ whole genome shotgun (WGS) entry which is preliminary data.</text>
</comment>
<organism evidence="2 3">
    <name type="scientific">Hoylesella buccalis</name>
    <dbReference type="NCBI Taxonomy" id="28127"/>
    <lineage>
        <taxon>Bacteria</taxon>
        <taxon>Pseudomonadati</taxon>
        <taxon>Bacteroidota</taxon>
        <taxon>Bacteroidia</taxon>
        <taxon>Bacteroidales</taxon>
        <taxon>Prevotellaceae</taxon>
        <taxon>Hoylesella</taxon>
    </lineage>
</organism>
<dbReference type="AlphaFoldDB" id="A0A2N6QTP0"/>
<feature type="transmembrane region" description="Helical" evidence="1">
    <location>
        <begin position="35"/>
        <end position="56"/>
    </location>
</feature>
<reference evidence="2 3" key="1">
    <citation type="submission" date="2017-09" db="EMBL/GenBank/DDBJ databases">
        <title>Bacterial strain isolated from the female urinary microbiota.</title>
        <authorList>
            <person name="Thomas-White K."/>
            <person name="Kumar N."/>
            <person name="Forster S."/>
            <person name="Putonti C."/>
            <person name="Lawley T."/>
            <person name="Wolfe A.J."/>
        </authorList>
    </citation>
    <scope>NUCLEOTIDE SEQUENCE [LARGE SCALE GENOMIC DNA]</scope>
    <source>
        <strain evidence="2 3">UMB0536</strain>
    </source>
</reference>
<protein>
    <submittedName>
        <fullName evidence="2">Uncharacterized protein</fullName>
    </submittedName>
</protein>
<gene>
    <name evidence="2" type="ORF">CJ231_01010</name>
</gene>
<sequence length="70" mass="8283">MFISDSLSKIRMQRNKFLFTSTNVLSKKVPHIAHYTIYCAILMLVFLKIAVIYRVIIDAFFKKEKKDINK</sequence>
<keyword evidence="1" id="KW-0472">Membrane</keyword>
<keyword evidence="1" id="KW-0812">Transmembrane</keyword>